<dbReference type="InterPro" id="IPR036457">
    <property type="entry name" value="PPM-type-like_dom_sf"/>
</dbReference>
<evidence type="ECO:0000313" key="5">
    <source>
        <dbReference type="EMBL" id="MFI1963273.1"/>
    </source>
</evidence>
<evidence type="ECO:0000256" key="2">
    <source>
        <dbReference type="SAM" id="MobiDB-lite"/>
    </source>
</evidence>
<dbReference type="InterPro" id="IPR000014">
    <property type="entry name" value="PAS"/>
</dbReference>
<dbReference type="SUPFAM" id="SSF55785">
    <property type="entry name" value="PYP-like sensor domain (PAS domain)"/>
    <property type="match status" value="1"/>
</dbReference>
<dbReference type="InterPro" id="IPR029016">
    <property type="entry name" value="GAF-like_dom_sf"/>
</dbReference>
<evidence type="ECO:0000259" key="3">
    <source>
        <dbReference type="SMART" id="SM00065"/>
    </source>
</evidence>
<name>A0ABW7ULB5_9ACTN</name>
<dbReference type="InterPro" id="IPR001610">
    <property type="entry name" value="PAC"/>
</dbReference>
<feature type="domain" description="PPM-type phosphatase" evidence="4">
    <location>
        <begin position="342"/>
        <end position="559"/>
    </location>
</feature>
<keyword evidence="1" id="KW-0378">Hydrolase</keyword>
<evidence type="ECO:0000259" key="4">
    <source>
        <dbReference type="SMART" id="SM00331"/>
    </source>
</evidence>
<dbReference type="PANTHER" id="PTHR43156">
    <property type="entry name" value="STAGE II SPORULATION PROTEIN E-RELATED"/>
    <property type="match status" value="1"/>
</dbReference>
<dbReference type="InterPro" id="IPR052016">
    <property type="entry name" value="Bact_Sigma-Reg"/>
</dbReference>
<dbReference type="SUPFAM" id="SSF55781">
    <property type="entry name" value="GAF domain-like"/>
    <property type="match status" value="1"/>
</dbReference>
<evidence type="ECO:0000313" key="6">
    <source>
        <dbReference type="Proteomes" id="UP001611548"/>
    </source>
</evidence>
<dbReference type="PANTHER" id="PTHR43156:SF2">
    <property type="entry name" value="STAGE II SPORULATION PROTEIN E"/>
    <property type="match status" value="1"/>
</dbReference>
<sequence>MARNRIRRQAHPSVRVEELEADLQADLPATLALNRMGGFLWDLDTDVFFLDDGGLAVFDFGPGEYDGRTSTLEKRMIPEEIADLATLVNEAFASRDSYGAYFRVRCNDGTVRWTHTQGHIERDGSGRPHRVIGIVRDASAELEHLAQQATLEADRKRQTDVVQITTSALSQALTIEDVTAALTSDEILGTIGAVGVALSLVEKDRLLLVASAGLPEPLVDRMRRAARLDEALPFPEAVSTQTPRFVDRRVVQERYPLMWPYIEDTELAAAAILPLIAQAKPIGAVAICYRDKDGFSPEERNLLLALGATIAQSVQRAVLYDEEHAIAVGLQQAMLPASIPEVGGARIAARYRPARTGHQIGGDWYDVVPLPTGRVGLVVGDVQGHDVHASAVMGQLRIALRAYAAEGHPPATLMARASSFLHDLDTDRFATCVYVDLDPVTGHAQLVRAGHHGPIVMHDDGTCVRPYIAGGLPLGLPQYSSHQPYPTSHIHFEPDDTLLLCTDGLVEFHGLDIDDGVLQVENILSTGPADLDELAEHIVATVEARQGQEDDVALLLVGLTGEPGHEERRQWSCLVAHSDPQAPAHARQMLRSTLQHWGLEKHVDAVVTAANELIANAVMHTDGDAMLTARLLRKSGEDGGSPSETPGAPAGPGASGISAAPGASGVPDGRGGGGGAGGERGGADAERGGAGAEQRGSDAEQGGTGAQLRIEVQDTSSTLPERRTPTDTSSGSRGLLIVEQLAEEWGAEPLGAGKRIWFRLPV</sequence>
<dbReference type="SMART" id="SM00331">
    <property type="entry name" value="PP2C_SIG"/>
    <property type="match status" value="1"/>
</dbReference>
<dbReference type="Pfam" id="PF13185">
    <property type="entry name" value="GAF_2"/>
    <property type="match status" value="1"/>
</dbReference>
<comment type="caution">
    <text evidence="5">The sequence shown here is derived from an EMBL/GenBank/DDBJ whole genome shotgun (WGS) entry which is preliminary data.</text>
</comment>
<dbReference type="SUPFAM" id="SSF81606">
    <property type="entry name" value="PP2C-like"/>
    <property type="match status" value="1"/>
</dbReference>
<dbReference type="CDD" id="cd16936">
    <property type="entry name" value="HATPase_RsbW-like"/>
    <property type="match status" value="1"/>
</dbReference>
<dbReference type="InterPro" id="IPR003018">
    <property type="entry name" value="GAF"/>
</dbReference>
<dbReference type="Gene3D" id="3.30.450.40">
    <property type="match status" value="1"/>
</dbReference>
<dbReference type="InterPro" id="IPR001932">
    <property type="entry name" value="PPM-type_phosphatase-like_dom"/>
</dbReference>
<dbReference type="Pfam" id="PF07228">
    <property type="entry name" value="SpoIIE"/>
    <property type="match status" value="1"/>
</dbReference>
<gene>
    <name evidence="5" type="ORF">ACH429_03895</name>
</gene>
<dbReference type="InterPro" id="IPR013655">
    <property type="entry name" value="PAS_fold_3"/>
</dbReference>
<dbReference type="Proteomes" id="UP001611548">
    <property type="component" value="Unassembled WGS sequence"/>
</dbReference>
<feature type="compositionally biased region" description="Low complexity" evidence="2">
    <location>
        <begin position="640"/>
        <end position="665"/>
    </location>
</feature>
<dbReference type="Gene3D" id="3.60.40.10">
    <property type="entry name" value="PPM-type phosphatase domain"/>
    <property type="match status" value="1"/>
</dbReference>
<dbReference type="RefSeq" id="WP_055471535.1">
    <property type="nucleotide sequence ID" value="NZ_JBIRWE010000001.1"/>
</dbReference>
<evidence type="ECO:0000256" key="1">
    <source>
        <dbReference type="ARBA" id="ARBA00022801"/>
    </source>
</evidence>
<dbReference type="Pfam" id="PF08447">
    <property type="entry name" value="PAS_3"/>
    <property type="match status" value="1"/>
</dbReference>
<dbReference type="SMART" id="SM00065">
    <property type="entry name" value="GAF"/>
    <property type="match status" value="1"/>
</dbReference>
<dbReference type="InterPro" id="IPR035965">
    <property type="entry name" value="PAS-like_dom_sf"/>
</dbReference>
<accession>A0ABW7ULB5</accession>
<dbReference type="Gene3D" id="3.30.565.10">
    <property type="entry name" value="Histidine kinase-like ATPase, C-terminal domain"/>
    <property type="match status" value="1"/>
</dbReference>
<feature type="domain" description="GAF" evidence="3">
    <location>
        <begin position="170"/>
        <end position="324"/>
    </location>
</feature>
<feature type="region of interest" description="Disordered" evidence="2">
    <location>
        <begin position="634"/>
        <end position="734"/>
    </location>
</feature>
<keyword evidence="6" id="KW-1185">Reference proteome</keyword>
<dbReference type="SMART" id="SM00086">
    <property type="entry name" value="PAC"/>
    <property type="match status" value="1"/>
</dbReference>
<dbReference type="EMBL" id="JBIRWE010000001">
    <property type="protein sequence ID" value="MFI1963273.1"/>
    <property type="molecule type" value="Genomic_DNA"/>
</dbReference>
<dbReference type="InterPro" id="IPR036890">
    <property type="entry name" value="HATPase_C_sf"/>
</dbReference>
<dbReference type="CDD" id="cd00130">
    <property type="entry name" value="PAS"/>
    <property type="match status" value="1"/>
</dbReference>
<reference evidence="5 6" key="1">
    <citation type="submission" date="2024-10" db="EMBL/GenBank/DDBJ databases">
        <title>The Natural Products Discovery Center: Release of the First 8490 Sequenced Strains for Exploring Actinobacteria Biosynthetic Diversity.</title>
        <authorList>
            <person name="Kalkreuter E."/>
            <person name="Kautsar S.A."/>
            <person name="Yang D."/>
            <person name="Bader C.D."/>
            <person name="Teijaro C.N."/>
            <person name="Fluegel L."/>
            <person name="Davis C.M."/>
            <person name="Simpson J.R."/>
            <person name="Lauterbach L."/>
            <person name="Steele A.D."/>
            <person name="Gui C."/>
            <person name="Meng S."/>
            <person name="Li G."/>
            <person name="Viehrig K."/>
            <person name="Ye F."/>
            <person name="Su P."/>
            <person name="Kiefer A.F."/>
            <person name="Nichols A."/>
            <person name="Cepeda A.J."/>
            <person name="Yan W."/>
            <person name="Fan B."/>
            <person name="Jiang Y."/>
            <person name="Adhikari A."/>
            <person name="Zheng C.-J."/>
            <person name="Schuster L."/>
            <person name="Cowan T.M."/>
            <person name="Smanski M.J."/>
            <person name="Chevrette M.G."/>
            <person name="De Carvalho L.P.S."/>
            <person name="Shen B."/>
        </authorList>
    </citation>
    <scope>NUCLEOTIDE SEQUENCE [LARGE SCALE GENOMIC DNA]</scope>
    <source>
        <strain evidence="5 6">NPDC020327</strain>
    </source>
</reference>
<proteinExistence type="predicted"/>
<feature type="compositionally biased region" description="Gly residues" evidence="2">
    <location>
        <begin position="668"/>
        <end position="680"/>
    </location>
</feature>
<organism evidence="5 6">
    <name type="scientific">Streptomyces pathocidini</name>
    <dbReference type="NCBI Taxonomy" id="1650571"/>
    <lineage>
        <taxon>Bacteria</taxon>
        <taxon>Bacillati</taxon>
        <taxon>Actinomycetota</taxon>
        <taxon>Actinomycetes</taxon>
        <taxon>Kitasatosporales</taxon>
        <taxon>Streptomycetaceae</taxon>
        <taxon>Streptomyces</taxon>
    </lineage>
</organism>
<protein>
    <submittedName>
        <fullName evidence="5">SpoIIE family protein phosphatase</fullName>
    </submittedName>
</protein>
<dbReference type="Gene3D" id="3.30.450.20">
    <property type="entry name" value="PAS domain"/>
    <property type="match status" value="1"/>
</dbReference>